<reference evidence="4" key="1">
    <citation type="submission" date="2016-10" db="EMBL/GenBank/DDBJ databases">
        <authorList>
            <person name="Varghese N."/>
            <person name="Submissions S."/>
        </authorList>
    </citation>
    <scope>NUCLEOTIDE SEQUENCE [LARGE SCALE GENOMIC DNA]</scope>
    <source>
        <strain evidence="4">IBRC-M 10403</strain>
    </source>
</reference>
<keyword evidence="2" id="KW-1133">Transmembrane helix</keyword>
<feature type="transmembrane region" description="Helical" evidence="2">
    <location>
        <begin position="151"/>
        <end position="172"/>
    </location>
</feature>
<feature type="transmembrane region" description="Helical" evidence="2">
    <location>
        <begin position="184"/>
        <end position="207"/>
    </location>
</feature>
<evidence type="ECO:0008006" key="5">
    <source>
        <dbReference type="Google" id="ProtNLM"/>
    </source>
</evidence>
<evidence type="ECO:0000256" key="1">
    <source>
        <dbReference type="SAM" id="MobiDB-lite"/>
    </source>
</evidence>
<keyword evidence="2" id="KW-0812">Transmembrane</keyword>
<dbReference type="InterPro" id="IPR021235">
    <property type="entry name" value="DUF2637"/>
</dbReference>
<evidence type="ECO:0000313" key="4">
    <source>
        <dbReference type="Proteomes" id="UP000199501"/>
    </source>
</evidence>
<dbReference type="OrthoDB" id="3405422at2"/>
<evidence type="ECO:0000256" key="2">
    <source>
        <dbReference type="SAM" id="Phobius"/>
    </source>
</evidence>
<keyword evidence="4" id="KW-1185">Reference proteome</keyword>
<feature type="region of interest" description="Disordered" evidence="1">
    <location>
        <begin position="51"/>
        <end position="76"/>
    </location>
</feature>
<sequence length="215" mass="22438">MTATNSHLVAQVRDALDTAKRSGQPVPGRPTLVRLTGATDHAIRKALAELASEPTSAGEPGEPAPPAPHQPVDTRPSKDARLVAWAGFVFGSIMSIAANVLHTWLPATSQPADWSPGLAPQIGAAVWPIGLLLSVEVLSRVPWPSGFQWTLARFGGTGAVALGSAVISYGHLRDLLLAWHYGPLAAAVGPLVLDGLMVISGFALLAMSRTAPQRC</sequence>
<feature type="compositionally biased region" description="Low complexity" evidence="1">
    <location>
        <begin position="52"/>
        <end position="61"/>
    </location>
</feature>
<gene>
    <name evidence="3" type="ORF">SAMN05216174_10448</name>
</gene>
<dbReference type="EMBL" id="FMZZ01000004">
    <property type="protein sequence ID" value="SDC73548.1"/>
    <property type="molecule type" value="Genomic_DNA"/>
</dbReference>
<dbReference type="Proteomes" id="UP000199501">
    <property type="component" value="Unassembled WGS sequence"/>
</dbReference>
<feature type="transmembrane region" description="Helical" evidence="2">
    <location>
        <begin position="82"/>
        <end position="105"/>
    </location>
</feature>
<accession>A0A1G6P0M1</accession>
<dbReference type="STRING" id="1271860.SAMN05216174_10448"/>
<name>A0A1G6P0M1_9PSEU</name>
<proteinExistence type="predicted"/>
<keyword evidence="2" id="KW-0472">Membrane</keyword>
<feature type="transmembrane region" description="Helical" evidence="2">
    <location>
        <begin position="117"/>
        <end position="139"/>
    </location>
</feature>
<organism evidence="3 4">
    <name type="scientific">Actinokineospora iranica</name>
    <dbReference type="NCBI Taxonomy" id="1271860"/>
    <lineage>
        <taxon>Bacteria</taxon>
        <taxon>Bacillati</taxon>
        <taxon>Actinomycetota</taxon>
        <taxon>Actinomycetes</taxon>
        <taxon>Pseudonocardiales</taxon>
        <taxon>Pseudonocardiaceae</taxon>
        <taxon>Actinokineospora</taxon>
    </lineage>
</organism>
<dbReference type="Pfam" id="PF10935">
    <property type="entry name" value="DUF2637"/>
    <property type="match status" value="1"/>
</dbReference>
<dbReference type="AlphaFoldDB" id="A0A1G6P0M1"/>
<evidence type="ECO:0000313" key="3">
    <source>
        <dbReference type="EMBL" id="SDC73548.1"/>
    </source>
</evidence>
<protein>
    <recommendedName>
        <fullName evidence="5">DUF2637 domain-containing protein</fullName>
    </recommendedName>
</protein>